<accession>A0ABZ0VEW0</accession>
<dbReference type="Proteomes" id="UP001324533">
    <property type="component" value="Chromosome"/>
</dbReference>
<protein>
    <submittedName>
        <fullName evidence="1">Uncharacterized protein</fullName>
    </submittedName>
</protein>
<name>A0ABZ0VEW0_9MICO</name>
<dbReference type="RefSeq" id="WP_322412043.1">
    <property type="nucleotide sequence ID" value="NZ_CP139779.1"/>
</dbReference>
<evidence type="ECO:0000313" key="1">
    <source>
        <dbReference type="EMBL" id="WQB71931.1"/>
    </source>
</evidence>
<reference evidence="1 2" key="1">
    <citation type="submission" date="2023-06" db="EMBL/GenBank/DDBJ databases">
        <title>Rock-solubilizing bacteria, Microbacterium invictum, promotes re-establishment of vegetation in rocky wasteland by accelerating rock bio-weathering and reshaping soil bacterial community.</title>
        <authorList>
            <person name="Liu C."/>
        </authorList>
    </citation>
    <scope>NUCLEOTIDE SEQUENCE [LARGE SCALE GENOMIC DNA]</scope>
    <source>
        <strain evidence="1 2">X-18</strain>
    </source>
</reference>
<dbReference type="EMBL" id="CP139779">
    <property type="protein sequence ID" value="WQB71931.1"/>
    <property type="molecule type" value="Genomic_DNA"/>
</dbReference>
<sequence>MSSPFVSVLDLDHDQRHRLLADVDPFQPSAAPSRLERWELRLGLWLLLRASQRRSAARDRSHLPASAAELARTRREHAAWRELALSTVRL</sequence>
<keyword evidence="2" id="KW-1185">Reference proteome</keyword>
<proteinExistence type="predicted"/>
<evidence type="ECO:0000313" key="2">
    <source>
        <dbReference type="Proteomes" id="UP001324533"/>
    </source>
</evidence>
<organism evidence="1 2">
    <name type="scientific">Microbacterium invictum</name>
    <dbReference type="NCBI Taxonomy" id="515415"/>
    <lineage>
        <taxon>Bacteria</taxon>
        <taxon>Bacillati</taxon>
        <taxon>Actinomycetota</taxon>
        <taxon>Actinomycetes</taxon>
        <taxon>Micrococcales</taxon>
        <taxon>Microbacteriaceae</taxon>
        <taxon>Microbacterium</taxon>
    </lineage>
</organism>
<gene>
    <name evidence="1" type="ORF">T9R20_08305</name>
</gene>